<keyword evidence="6 11" id="KW-0862">Zinc</keyword>
<evidence type="ECO:0000256" key="5">
    <source>
        <dbReference type="ARBA" id="ARBA00022801"/>
    </source>
</evidence>
<feature type="binding site" evidence="11">
    <location>
        <position position="238"/>
    </location>
    <ligand>
        <name>Ca(2+)</name>
        <dbReference type="ChEBI" id="CHEBI:29108"/>
        <label>3</label>
    </ligand>
</feature>
<dbReference type="PANTHER" id="PTHR10201:SF213">
    <property type="entry name" value="METALLOENDOPROTEINASE 2-MMP-LIKE"/>
    <property type="match status" value="1"/>
</dbReference>
<feature type="binding site" evidence="11">
    <location>
        <position position="257"/>
    </location>
    <ligand>
        <name>Zn(2+)</name>
        <dbReference type="ChEBI" id="CHEBI:29105"/>
        <label>2</label>
        <note>catalytic</note>
    </ligand>
</feature>
<dbReference type="GO" id="GO:0030198">
    <property type="term" value="P:extracellular matrix organization"/>
    <property type="evidence" value="ECO:0007669"/>
    <property type="project" value="TreeGrafter"/>
</dbReference>
<dbReference type="Pfam" id="PF00413">
    <property type="entry name" value="Peptidase_M10"/>
    <property type="match status" value="2"/>
</dbReference>
<evidence type="ECO:0000256" key="7">
    <source>
        <dbReference type="ARBA" id="ARBA00023049"/>
    </source>
</evidence>
<evidence type="ECO:0000256" key="4">
    <source>
        <dbReference type="ARBA" id="ARBA00022729"/>
    </source>
</evidence>
<dbReference type="FunFam" id="3.40.390.10:FF:000018">
    <property type="entry name" value="Metalloendoproteinase 1"/>
    <property type="match status" value="2"/>
</dbReference>
<dbReference type="GO" id="GO:0004222">
    <property type="term" value="F:metalloendopeptidase activity"/>
    <property type="evidence" value="ECO:0007669"/>
    <property type="project" value="InterPro"/>
</dbReference>
<protein>
    <recommendedName>
        <fullName evidence="13">Peptidase metallopeptidase domain-containing protein</fullName>
    </recommendedName>
</protein>
<dbReference type="SMART" id="SM00235">
    <property type="entry name" value="ZnMc"/>
    <property type="match status" value="2"/>
</dbReference>
<feature type="binding site" evidence="11">
    <location>
        <position position="241"/>
    </location>
    <ligand>
        <name>Ca(2+)</name>
        <dbReference type="ChEBI" id="CHEBI:29108"/>
        <label>3</label>
    </ligand>
</feature>
<dbReference type="CDD" id="cd04278">
    <property type="entry name" value="ZnMc_MMP"/>
    <property type="match status" value="2"/>
</dbReference>
<dbReference type="InterPro" id="IPR021190">
    <property type="entry name" value="Pept_M10A"/>
</dbReference>
<dbReference type="GO" id="GO:0008270">
    <property type="term" value="F:zinc ion binding"/>
    <property type="evidence" value="ECO:0007669"/>
    <property type="project" value="InterPro"/>
</dbReference>
<dbReference type="PRINTS" id="PR00138">
    <property type="entry name" value="MATRIXIN"/>
</dbReference>
<dbReference type="Pfam" id="PF01471">
    <property type="entry name" value="PG_binding_1"/>
    <property type="match status" value="1"/>
</dbReference>
<feature type="binding site" evidence="11">
    <location>
        <position position="213"/>
    </location>
    <ligand>
        <name>Zn(2+)</name>
        <dbReference type="ChEBI" id="CHEBI:29105"/>
        <label>1</label>
    </ligand>
</feature>
<keyword evidence="11" id="KW-0106">Calcium</keyword>
<dbReference type="InterPro" id="IPR006026">
    <property type="entry name" value="Peptidase_Metallo"/>
</dbReference>
<dbReference type="PANTHER" id="PTHR10201">
    <property type="entry name" value="MATRIX METALLOPROTEINASE"/>
    <property type="match status" value="1"/>
</dbReference>
<feature type="binding site" evidence="11">
    <location>
        <position position="253"/>
    </location>
    <ligand>
        <name>Zn(2+)</name>
        <dbReference type="ChEBI" id="CHEBI:29105"/>
        <label>2</label>
        <note>catalytic</note>
    </ligand>
</feature>
<evidence type="ECO:0000256" key="3">
    <source>
        <dbReference type="ARBA" id="ARBA00022723"/>
    </source>
</evidence>
<evidence type="ECO:0000256" key="1">
    <source>
        <dbReference type="ARBA" id="ARBA00009614"/>
    </source>
</evidence>
<dbReference type="InterPro" id="IPR033739">
    <property type="entry name" value="M10A_MMP"/>
</dbReference>
<feature type="binding site" evidence="11">
    <location>
        <position position="241"/>
    </location>
    <ligand>
        <name>Ca(2+)</name>
        <dbReference type="ChEBI" id="CHEBI:29108"/>
        <label>1</label>
    </ligand>
</feature>
<feature type="binding site" evidence="11">
    <location>
        <position position="271"/>
    </location>
    <ligand>
        <name>Zn(2+)</name>
        <dbReference type="ChEBI" id="CHEBI:29105"/>
        <label>2</label>
        <note>catalytic</note>
    </ligand>
</feature>
<feature type="binding site" evidence="11">
    <location>
        <position position="263"/>
    </location>
    <ligand>
        <name>Zn(2+)</name>
        <dbReference type="ChEBI" id="CHEBI:29105"/>
        <label>2</label>
        <note>catalytic</note>
    </ligand>
</feature>
<dbReference type="Gene3D" id="3.40.390.10">
    <property type="entry name" value="Collagenase (Catalytic Domain)"/>
    <property type="match status" value="2"/>
</dbReference>
<evidence type="ECO:0000256" key="9">
    <source>
        <dbReference type="ARBA" id="ARBA00023180"/>
    </source>
</evidence>
<feature type="binding site" evidence="11">
    <location>
        <position position="201"/>
    </location>
    <ligand>
        <name>Ca(2+)</name>
        <dbReference type="ChEBI" id="CHEBI:29108"/>
        <label>2</label>
    </ligand>
</feature>
<dbReference type="SUPFAM" id="SSF55486">
    <property type="entry name" value="Metalloproteases ('zincins'), catalytic domain"/>
    <property type="match status" value="2"/>
</dbReference>
<feature type="binding site" evidence="11">
    <location>
        <position position="219"/>
    </location>
    <ligand>
        <name>Ca(2+)</name>
        <dbReference type="ChEBI" id="CHEBI:29108"/>
        <label>3</label>
    </ligand>
</feature>
<feature type="active site" evidence="10">
    <location>
        <position position="254"/>
    </location>
</feature>
<evidence type="ECO:0000256" key="11">
    <source>
        <dbReference type="PIRSR" id="PIRSR621190-2"/>
    </source>
</evidence>
<keyword evidence="2" id="KW-0645">Protease</keyword>
<dbReference type="GO" id="GO:0006508">
    <property type="term" value="P:proteolysis"/>
    <property type="evidence" value="ECO:0007669"/>
    <property type="project" value="UniProtKB-KW"/>
</dbReference>
<keyword evidence="9" id="KW-0325">Glycoprotein</keyword>
<comment type="cofactor">
    <cofactor evidence="11">
        <name>Zn(2+)</name>
        <dbReference type="ChEBI" id="CHEBI:29105"/>
    </cofactor>
    <text evidence="11">Binds 2 Zn(2+) ions per subunit.</text>
</comment>
<keyword evidence="4 12" id="KW-0732">Signal</keyword>
<dbReference type="InterPro" id="IPR024079">
    <property type="entry name" value="MetalloPept_cat_dom_sf"/>
</dbReference>
<feature type="binding site" description="in inhibited form" evidence="11">
    <location>
        <position position="113"/>
    </location>
    <ligand>
        <name>Zn(2+)</name>
        <dbReference type="ChEBI" id="CHEBI:29105"/>
        <label>2</label>
        <note>catalytic</note>
    </ligand>
</feature>
<evidence type="ECO:0000256" key="12">
    <source>
        <dbReference type="SAM" id="SignalP"/>
    </source>
</evidence>
<dbReference type="OrthoDB" id="406838at2759"/>
<reference evidence="14 15" key="1">
    <citation type="submission" date="2019-09" db="EMBL/GenBank/DDBJ databases">
        <title>A chromosome-level genome assembly of the Chinese tupelo Nyssa sinensis.</title>
        <authorList>
            <person name="Yang X."/>
            <person name="Kang M."/>
            <person name="Yang Y."/>
            <person name="Xiong H."/>
            <person name="Wang M."/>
            <person name="Zhang Z."/>
            <person name="Wang Z."/>
            <person name="Wu H."/>
            <person name="Ma T."/>
            <person name="Liu J."/>
            <person name="Xi Z."/>
        </authorList>
    </citation>
    <scope>NUCLEOTIDE SEQUENCE [LARGE SCALE GENOMIC DNA]</scope>
    <source>
        <strain evidence="14">J267</strain>
        <tissue evidence="14">Leaf</tissue>
    </source>
</reference>
<organism evidence="14 15">
    <name type="scientific">Nyssa sinensis</name>
    <dbReference type="NCBI Taxonomy" id="561372"/>
    <lineage>
        <taxon>Eukaryota</taxon>
        <taxon>Viridiplantae</taxon>
        <taxon>Streptophyta</taxon>
        <taxon>Embryophyta</taxon>
        <taxon>Tracheophyta</taxon>
        <taxon>Spermatophyta</taxon>
        <taxon>Magnoliopsida</taxon>
        <taxon>eudicotyledons</taxon>
        <taxon>Gunneridae</taxon>
        <taxon>Pentapetalae</taxon>
        <taxon>asterids</taxon>
        <taxon>Cornales</taxon>
        <taxon>Nyssaceae</taxon>
        <taxon>Nyssa</taxon>
    </lineage>
</organism>
<dbReference type="SUPFAM" id="SSF47090">
    <property type="entry name" value="PGBD-like"/>
    <property type="match status" value="2"/>
</dbReference>
<keyword evidence="15" id="KW-1185">Reference proteome</keyword>
<evidence type="ECO:0000256" key="2">
    <source>
        <dbReference type="ARBA" id="ARBA00022670"/>
    </source>
</evidence>
<comment type="similarity">
    <text evidence="1">Belongs to the peptidase M10A family. Matrix metalloproteinases (MMPs) subfamily.</text>
</comment>
<feature type="chain" id="PRO_5023882089" description="Peptidase metallopeptidase domain-containing protein" evidence="12">
    <location>
        <begin position="25"/>
        <end position="544"/>
    </location>
</feature>
<feature type="binding site" evidence="11">
    <location>
        <position position="211"/>
    </location>
    <ligand>
        <name>Zn(2+)</name>
        <dbReference type="ChEBI" id="CHEBI:29105"/>
        <label>1</label>
    </ligand>
</feature>
<comment type="cofactor">
    <cofactor evidence="11">
        <name>Ca(2+)</name>
        <dbReference type="ChEBI" id="CHEBI:29108"/>
    </cofactor>
    <text evidence="11">Can bind about 5 Ca(2+) ions per subunit.</text>
</comment>
<feature type="binding site" evidence="11">
    <location>
        <position position="218"/>
    </location>
    <ligand>
        <name>Ca(2+)</name>
        <dbReference type="ChEBI" id="CHEBI:29108"/>
        <label>3</label>
    </ligand>
</feature>
<feature type="binding site" evidence="11">
    <location>
        <position position="236"/>
    </location>
    <ligand>
        <name>Zn(2+)</name>
        <dbReference type="ChEBI" id="CHEBI:29105"/>
        <label>1</label>
    </ligand>
</feature>
<evidence type="ECO:0000259" key="13">
    <source>
        <dbReference type="SMART" id="SM00235"/>
    </source>
</evidence>
<feature type="binding site" evidence="11">
    <location>
        <position position="226"/>
    </location>
    <ligand>
        <name>Zn(2+)</name>
        <dbReference type="ChEBI" id="CHEBI:29105"/>
        <label>1</label>
    </ligand>
</feature>
<evidence type="ECO:0000313" key="15">
    <source>
        <dbReference type="Proteomes" id="UP000325577"/>
    </source>
</evidence>
<gene>
    <name evidence="14" type="ORF">F0562_033383</name>
</gene>
<dbReference type="GO" id="GO:0031012">
    <property type="term" value="C:extracellular matrix"/>
    <property type="evidence" value="ECO:0007669"/>
    <property type="project" value="InterPro"/>
</dbReference>
<dbReference type="AlphaFoldDB" id="A0A5J5AS54"/>
<evidence type="ECO:0000313" key="14">
    <source>
        <dbReference type="EMBL" id="KAA8533084.1"/>
    </source>
</evidence>
<dbReference type="Proteomes" id="UP000325577">
    <property type="component" value="Linkage Group LG19"/>
</dbReference>
<feature type="domain" description="Peptidase metallopeptidase" evidence="13">
    <location>
        <begin position="150"/>
        <end position="297"/>
    </location>
</feature>
<evidence type="ECO:0000256" key="8">
    <source>
        <dbReference type="ARBA" id="ARBA00023145"/>
    </source>
</evidence>
<accession>A0A5J5AS54</accession>
<evidence type="ECO:0000256" key="6">
    <source>
        <dbReference type="ARBA" id="ARBA00022833"/>
    </source>
</evidence>
<dbReference type="EMBL" id="CM018042">
    <property type="protein sequence ID" value="KAA8533084.1"/>
    <property type="molecule type" value="Genomic_DNA"/>
</dbReference>
<dbReference type="InterPro" id="IPR001818">
    <property type="entry name" value="Pept_M10_metallopeptidase"/>
</dbReference>
<dbReference type="InterPro" id="IPR002477">
    <property type="entry name" value="Peptidoglycan-bd-like"/>
</dbReference>
<keyword evidence="5" id="KW-0378">Hydrolase</keyword>
<keyword evidence="8" id="KW-0865">Zymogen</keyword>
<dbReference type="GO" id="GO:0030574">
    <property type="term" value="P:collagen catabolic process"/>
    <property type="evidence" value="ECO:0007669"/>
    <property type="project" value="TreeGrafter"/>
</dbReference>
<name>A0A5J5AS54_9ASTE</name>
<feature type="signal peptide" evidence="12">
    <location>
        <begin position="1"/>
        <end position="24"/>
    </location>
</feature>
<sequence>MVANLFPLFAFILIFFTLFSHVISSGSGDEKPNPFEFLKGLQGCQKGEKVQELGKLKRYLKTLGYLNYPHQVDDDEFDELLEEAIKTYQLNYNLEISGSLDLATVTKMMMRRCGIADIHNGSTSMRSGKQQQQHNHGSLHTVAHYSFFPGTPKWPASKTHLTYSFLSNGDVLRPPCAKALQKWASVSHFTFDETPNYNTSDLKISFQIGDHGDGIPFDGPGGVLAHAFAPTDGRLHFDGEEPWSTDLEAAALHEIGHILGLGHSSVENAIMFPTAPFGNSKSLHSDDIEGIRALYGVTNREITPKVYTLRTPVKTYQLNYNLNISGSIDSATVNKMMMPRCGVADIIDSSTSMRSGKQRQQHSHGSGSLHTVAHYSFFAGTPRWPASKTHLTYSFLSDADVLGPPCARAFQKWASVSHFTFEETPNYNTADIKISFQIGNHGDSSPFDGPGGVLAHAFAPTDGRLHFDGQEPWATSPTAGKFDLETVALHDIGHILGLGHSSVASGMSKNLHGDDIQGIRSLYGSTNREIIPKGTNVYALVCPI</sequence>
<keyword evidence="3 11" id="KW-0479">Metal-binding</keyword>
<evidence type="ECO:0000256" key="10">
    <source>
        <dbReference type="PIRSR" id="PIRSR621190-1"/>
    </source>
</evidence>
<keyword evidence="7" id="KW-0482">Metalloprotease</keyword>
<dbReference type="InterPro" id="IPR036365">
    <property type="entry name" value="PGBD-like_sf"/>
</dbReference>
<feature type="domain" description="Peptidase metallopeptidase" evidence="13">
    <location>
        <begin position="380"/>
        <end position="525"/>
    </location>
</feature>
<proteinExistence type="inferred from homology"/>